<feature type="domain" description="Sulfatase N-terminal" evidence="3">
    <location>
        <begin position="5"/>
        <end position="373"/>
    </location>
</feature>
<dbReference type="OrthoDB" id="9795675at2"/>
<evidence type="ECO:0000313" key="4">
    <source>
        <dbReference type="EMBL" id="CTQ63979.1"/>
    </source>
</evidence>
<dbReference type="InterPro" id="IPR000917">
    <property type="entry name" value="Sulfatase_N"/>
</dbReference>
<dbReference type="PANTHER" id="PTHR45953:SF1">
    <property type="entry name" value="IDURONATE 2-SULFATASE"/>
    <property type="match status" value="1"/>
</dbReference>
<dbReference type="GO" id="GO:0046872">
    <property type="term" value="F:metal ion binding"/>
    <property type="evidence" value="ECO:0007669"/>
    <property type="project" value="UniProtKB-KW"/>
</dbReference>
<dbReference type="AlphaFoldDB" id="A0A0M7AG94"/>
<evidence type="ECO:0000259" key="3">
    <source>
        <dbReference type="Pfam" id="PF00884"/>
    </source>
</evidence>
<reference evidence="5" key="1">
    <citation type="submission" date="2015-07" db="EMBL/GenBank/DDBJ databases">
        <authorList>
            <person name="Rodrigo-Torres Lidia"/>
            <person name="Arahal R.David."/>
        </authorList>
    </citation>
    <scope>NUCLEOTIDE SEQUENCE [LARGE SCALE GENOMIC DNA]</scope>
    <source>
        <strain evidence="5">CECT 5096</strain>
    </source>
</reference>
<evidence type="ECO:0000256" key="1">
    <source>
        <dbReference type="ARBA" id="ARBA00022723"/>
    </source>
</evidence>
<keyword evidence="5" id="KW-1185">Reference proteome</keyword>
<keyword evidence="1" id="KW-0479">Metal-binding</keyword>
<dbReference type="PANTHER" id="PTHR45953">
    <property type="entry name" value="IDURONATE 2-SULFATASE"/>
    <property type="match status" value="1"/>
</dbReference>
<name>A0A0M7AG94_9HYPH</name>
<organism evidence="4 5">
    <name type="scientific">Roseibium album</name>
    <dbReference type="NCBI Taxonomy" id="311410"/>
    <lineage>
        <taxon>Bacteria</taxon>
        <taxon>Pseudomonadati</taxon>
        <taxon>Pseudomonadota</taxon>
        <taxon>Alphaproteobacteria</taxon>
        <taxon>Hyphomicrobiales</taxon>
        <taxon>Stappiaceae</taxon>
        <taxon>Roseibium</taxon>
    </lineage>
</organism>
<dbReference type="InterPro" id="IPR017850">
    <property type="entry name" value="Alkaline_phosphatase_core_sf"/>
</dbReference>
<gene>
    <name evidence="4" type="ORF">LA5096_00214</name>
</gene>
<evidence type="ECO:0000313" key="5">
    <source>
        <dbReference type="Proteomes" id="UP000049983"/>
    </source>
</evidence>
<dbReference type="GO" id="GO:0005737">
    <property type="term" value="C:cytoplasm"/>
    <property type="evidence" value="ECO:0007669"/>
    <property type="project" value="TreeGrafter"/>
</dbReference>
<dbReference type="GO" id="GO:0004065">
    <property type="term" value="F:arylsulfatase activity"/>
    <property type="evidence" value="ECO:0007669"/>
    <property type="project" value="UniProtKB-EC"/>
</dbReference>
<accession>A0A0M7AG94</accession>
<dbReference type="Gene3D" id="3.40.720.10">
    <property type="entry name" value="Alkaline Phosphatase, subunit A"/>
    <property type="match status" value="1"/>
</dbReference>
<dbReference type="Pfam" id="PF00884">
    <property type="entry name" value="Sulfatase"/>
    <property type="match status" value="1"/>
</dbReference>
<dbReference type="STRING" id="311410.LA5095_02845"/>
<dbReference type="EC" id="3.1.6.1" evidence="4"/>
<protein>
    <submittedName>
        <fullName evidence="4">Arylsulfatase</fullName>
        <ecNumber evidence="4">3.1.6.1</ecNumber>
    </submittedName>
</protein>
<dbReference type="GeneID" id="97667683"/>
<dbReference type="RefSeq" id="WP_055116021.1">
    <property type="nucleotide sequence ID" value="NZ_CXWA01000003.1"/>
</dbReference>
<proteinExistence type="predicted"/>
<dbReference type="SUPFAM" id="SSF53649">
    <property type="entry name" value="Alkaline phosphatase-like"/>
    <property type="match status" value="1"/>
</dbReference>
<keyword evidence="2 4" id="KW-0378">Hydrolase</keyword>
<sequence length="499" mass="56145">MSNRPNILLITADQWRGDCLGTVGHPVVRTPNLDAFAENATVFEQHYAATAPCSPSRASLYTGLYQMNHRVVRNGAPLDDRFDNIARAARRAGYTPTLFGYTDTSPDPRQHDPNDPALKTYEGVLPGFAVRQSLHEDDKPWLSWLTTRGYDPAEFDKIHQVEQEEDERVSLAPPRYSHDETQTAFLTNTFLTWLEEQKGEDRPWMAHVSFLRPHPPIAVPAPYNTMYDPEEGPDFAGAESAEKEASAHPVIAALQDVQRLASHIPGASGLVRDLARRDLARIRALYYGMITEVDAQLGRIFSVLDSLENTMIIFTSDHAEMMGDHWMLGKGGYYKESYHIPLVIRAPYATKGNRVTSFTSSTDVFPTLLDVLEIDPEHAPDGRSLAPFLVGTTPTVWRDAALWEFDCRELMKRCPHHFPDTSNHTPPALLVRMGADWQYVHVTDLPGILLKDAGATDIEDYSDQCQDIVCANIEALLTTRLRHNDETLARTLVWDYYGQ</sequence>
<dbReference type="Proteomes" id="UP000049983">
    <property type="component" value="Unassembled WGS sequence"/>
</dbReference>
<evidence type="ECO:0000256" key="2">
    <source>
        <dbReference type="ARBA" id="ARBA00022801"/>
    </source>
</evidence>
<dbReference type="EMBL" id="CXWC01000001">
    <property type="protein sequence ID" value="CTQ63979.1"/>
    <property type="molecule type" value="Genomic_DNA"/>
</dbReference>